<protein>
    <submittedName>
        <fullName evidence="4">Putative gamma interferon inducible lysosomal thiol reductase GILT</fullName>
    </submittedName>
</protein>
<accession>A0A2P6R8U8</accession>
<dbReference type="STRING" id="74649.A0A2P6R8U8"/>
<comment type="similarity">
    <text evidence="1">Belongs to the GILT family.</text>
</comment>
<evidence type="ECO:0000256" key="1">
    <source>
        <dbReference type="ARBA" id="ARBA00005679"/>
    </source>
</evidence>
<dbReference type="InterPro" id="IPR004911">
    <property type="entry name" value="Interferon-induced_GILT"/>
</dbReference>
<dbReference type="GO" id="GO:0016671">
    <property type="term" value="F:oxidoreductase activity, acting on a sulfur group of donors, disulfide as acceptor"/>
    <property type="evidence" value="ECO:0007669"/>
    <property type="project" value="InterPro"/>
</dbReference>
<feature type="signal peptide" evidence="3">
    <location>
        <begin position="1"/>
        <end position="24"/>
    </location>
</feature>
<proteinExistence type="inferred from homology"/>
<dbReference type="AlphaFoldDB" id="A0A2P6R8U8"/>
<keyword evidence="3" id="KW-0732">Signal</keyword>
<gene>
    <name evidence="4" type="ORF">RchiOBHm_Chr3g0462021</name>
</gene>
<dbReference type="Proteomes" id="UP000238479">
    <property type="component" value="Chromosome 3"/>
</dbReference>
<keyword evidence="2" id="KW-0325">Glycoprotein</keyword>
<dbReference type="EMBL" id="PDCK01000041">
    <property type="protein sequence ID" value="PRQ42841.1"/>
    <property type="molecule type" value="Genomic_DNA"/>
</dbReference>
<evidence type="ECO:0000256" key="3">
    <source>
        <dbReference type="SAM" id="SignalP"/>
    </source>
</evidence>
<dbReference type="PANTHER" id="PTHR13234:SF27">
    <property type="entry name" value="GAMMA INTERFERON INDUCIBLE LYSOSOMAL THIOL REDUCTASE"/>
    <property type="match status" value="1"/>
</dbReference>
<evidence type="ECO:0000256" key="2">
    <source>
        <dbReference type="ARBA" id="ARBA00023180"/>
    </source>
</evidence>
<dbReference type="Pfam" id="PF03227">
    <property type="entry name" value="GILT"/>
    <property type="match status" value="2"/>
</dbReference>
<dbReference type="PANTHER" id="PTHR13234">
    <property type="entry name" value="GAMMA-INTERFERON INDUCIBLE LYSOSOMAL THIOL REDUCTASE GILT"/>
    <property type="match status" value="1"/>
</dbReference>
<organism evidence="4 5">
    <name type="scientific">Rosa chinensis</name>
    <name type="common">China rose</name>
    <dbReference type="NCBI Taxonomy" id="74649"/>
    <lineage>
        <taxon>Eukaryota</taxon>
        <taxon>Viridiplantae</taxon>
        <taxon>Streptophyta</taxon>
        <taxon>Embryophyta</taxon>
        <taxon>Tracheophyta</taxon>
        <taxon>Spermatophyta</taxon>
        <taxon>Magnoliopsida</taxon>
        <taxon>eudicotyledons</taxon>
        <taxon>Gunneridae</taxon>
        <taxon>Pentapetalae</taxon>
        <taxon>rosids</taxon>
        <taxon>fabids</taxon>
        <taxon>Rosales</taxon>
        <taxon>Rosaceae</taxon>
        <taxon>Rosoideae</taxon>
        <taxon>Rosoideae incertae sedis</taxon>
        <taxon>Rosa</taxon>
    </lineage>
</organism>
<dbReference type="Gramene" id="PRQ42841">
    <property type="protein sequence ID" value="PRQ42841"/>
    <property type="gene ID" value="RchiOBHm_Chr3g0462021"/>
</dbReference>
<evidence type="ECO:0000313" key="5">
    <source>
        <dbReference type="Proteomes" id="UP000238479"/>
    </source>
</evidence>
<name>A0A2P6R8U8_ROSCH</name>
<evidence type="ECO:0000313" key="4">
    <source>
        <dbReference type="EMBL" id="PRQ42841.1"/>
    </source>
</evidence>
<comment type="caution">
    <text evidence="4">The sequence shown here is derived from an EMBL/GenBank/DDBJ whole genome shotgun (WGS) entry which is preliminary data.</text>
</comment>
<feature type="chain" id="PRO_5015187635" evidence="3">
    <location>
        <begin position="25"/>
        <end position="253"/>
    </location>
</feature>
<sequence length="253" mass="28453">MASALFFTCLTCSMFLLTIPCYVANQKVTLSLYYDSLSTSCATFIVKNLAKIFDDDLITILNLRLVPCGDAYANKSNNSTAFCQVYINHFFLPTSLVQIFCNIIYEIISDAIVLPSVQIPQHKPDGCKLDSLEACAIDVMHDVNKHFALIYCIEFLAIEGRHKEWETCFSSLGLPKKPTLNCYNSSNATKLEQNYGNQTMHLNPPLKFVPWLVLNDQPIGNDYENFAGYVCKAYKGNIVPMACQSVHLKQKTE</sequence>
<keyword evidence="5" id="KW-1185">Reference proteome</keyword>
<dbReference type="OMA" id="MECALGE"/>
<reference evidence="4 5" key="1">
    <citation type="journal article" date="2018" name="Nat. Genet.">
        <title>The Rosa genome provides new insights in the design of modern roses.</title>
        <authorList>
            <person name="Bendahmane M."/>
        </authorList>
    </citation>
    <scope>NUCLEOTIDE SEQUENCE [LARGE SCALE GENOMIC DNA]</scope>
    <source>
        <strain evidence="5">cv. Old Blush</strain>
    </source>
</reference>